<dbReference type="PANTHER" id="PTHR37984">
    <property type="entry name" value="PROTEIN CBG26694"/>
    <property type="match status" value="1"/>
</dbReference>
<reference evidence="1 2" key="1">
    <citation type="submission" date="2015-09" db="EMBL/GenBank/DDBJ databases">
        <title>Draft genome of the parasitic nematode Teladorsagia circumcincta isolate WARC Sus (inbred).</title>
        <authorList>
            <person name="Mitreva M."/>
        </authorList>
    </citation>
    <scope>NUCLEOTIDE SEQUENCE [LARGE SCALE GENOMIC DNA]</scope>
    <source>
        <strain evidence="1 2">S</strain>
    </source>
</reference>
<dbReference type="OrthoDB" id="5843452at2759"/>
<evidence type="ECO:0008006" key="3">
    <source>
        <dbReference type="Google" id="ProtNLM"/>
    </source>
</evidence>
<dbReference type="InterPro" id="IPR043502">
    <property type="entry name" value="DNA/RNA_pol_sf"/>
</dbReference>
<protein>
    <recommendedName>
        <fullName evidence="3">Reverse transcriptase domain-containing protein</fullName>
    </recommendedName>
</protein>
<dbReference type="EMBL" id="KZ360668">
    <property type="protein sequence ID" value="PIO58573.1"/>
    <property type="molecule type" value="Genomic_DNA"/>
</dbReference>
<proteinExistence type="predicted"/>
<evidence type="ECO:0000313" key="1">
    <source>
        <dbReference type="EMBL" id="PIO58573.1"/>
    </source>
</evidence>
<dbReference type="AlphaFoldDB" id="A0A2G9TKQ4"/>
<dbReference type="PANTHER" id="PTHR37984:SF5">
    <property type="entry name" value="PROTEIN NYNRIN-LIKE"/>
    <property type="match status" value="1"/>
</dbReference>
<dbReference type="InterPro" id="IPR050951">
    <property type="entry name" value="Retrovirus_Pol_polyprotein"/>
</dbReference>
<evidence type="ECO:0000313" key="2">
    <source>
        <dbReference type="Proteomes" id="UP000230423"/>
    </source>
</evidence>
<keyword evidence="2" id="KW-1185">Reference proteome</keyword>
<sequence>MVCPTPIIQGVTIEAPLPYVPVLKKKRPIPYASIPELDAEIDRLVSDGVISPVDHSEWAAPIVAVKKKNGQLCLCADFSTGLNNALQLHQQKLP</sequence>
<dbReference type="Proteomes" id="UP000230423">
    <property type="component" value="Unassembled WGS sequence"/>
</dbReference>
<name>A0A2G9TKQ4_TELCI</name>
<accession>A0A2G9TKQ4</accession>
<dbReference type="Gene3D" id="3.10.10.10">
    <property type="entry name" value="HIV Type 1 Reverse Transcriptase, subunit A, domain 1"/>
    <property type="match status" value="1"/>
</dbReference>
<gene>
    <name evidence="1" type="ORF">TELCIR_19988</name>
</gene>
<organism evidence="1 2">
    <name type="scientific">Teladorsagia circumcincta</name>
    <name type="common">Brown stomach worm</name>
    <name type="synonym">Ostertagia circumcincta</name>
    <dbReference type="NCBI Taxonomy" id="45464"/>
    <lineage>
        <taxon>Eukaryota</taxon>
        <taxon>Metazoa</taxon>
        <taxon>Ecdysozoa</taxon>
        <taxon>Nematoda</taxon>
        <taxon>Chromadorea</taxon>
        <taxon>Rhabditida</taxon>
        <taxon>Rhabditina</taxon>
        <taxon>Rhabditomorpha</taxon>
        <taxon>Strongyloidea</taxon>
        <taxon>Trichostrongylidae</taxon>
        <taxon>Teladorsagia</taxon>
    </lineage>
</organism>
<dbReference type="SUPFAM" id="SSF56672">
    <property type="entry name" value="DNA/RNA polymerases"/>
    <property type="match status" value="1"/>
</dbReference>